<evidence type="ECO:0000256" key="1">
    <source>
        <dbReference type="SAM" id="SignalP"/>
    </source>
</evidence>
<feature type="signal peptide" evidence="1">
    <location>
        <begin position="1"/>
        <end position="17"/>
    </location>
</feature>
<feature type="chain" id="PRO_5004736357" evidence="1">
    <location>
        <begin position="18"/>
        <end position="82"/>
    </location>
</feature>
<evidence type="ECO:0000313" key="2">
    <source>
        <dbReference type="EMBL" id="JAB80798.1"/>
    </source>
</evidence>
<accession>V5I0Q9</accession>
<reference evidence="2" key="1">
    <citation type="journal article" date="2015" name="Sci. Rep.">
        <title>Tissue- and time-dependent transcription in Ixodes ricinus salivary glands and midguts when blood feeding on the vertebrate host.</title>
        <authorList>
            <person name="Kotsyfakis M."/>
            <person name="Schwarz A."/>
            <person name="Erhart J."/>
            <person name="Ribeiro J.M."/>
        </authorList>
    </citation>
    <scope>NUCLEOTIDE SEQUENCE</scope>
    <source>
        <tissue evidence="2">Salivary gland and midgut</tissue>
    </source>
</reference>
<dbReference type="EMBL" id="GANP01003670">
    <property type="protein sequence ID" value="JAB80798.1"/>
    <property type="molecule type" value="mRNA"/>
</dbReference>
<name>V5I0Q9_IXORI</name>
<organism evidence="2">
    <name type="scientific">Ixodes ricinus</name>
    <name type="common">Common tick</name>
    <name type="synonym">Acarus ricinus</name>
    <dbReference type="NCBI Taxonomy" id="34613"/>
    <lineage>
        <taxon>Eukaryota</taxon>
        <taxon>Metazoa</taxon>
        <taxon>Ecdysozoa</taxon>
        <taxon>Arthropoda</taxon>
        <taxon>Chelicerata</taxon>
        <taxon>Arachnida</taxon>
        <taxon>Acari</taxon>
        <taxon>Parasitiformes</taxon>
        <taxon>Ixodida</taxon>
        <taxon>Ixodoidea</taxon>
        <taxon>Ixodidae</taxon>
        <taxon>Ixodinae</taxon>
        <taxon>Ixodes</taxon>
    </lineage>
</organism>
<sequence>RCSGILFLFAMCFVVSADGLLYTCAREWTVPWSTCFVFCQEGTWFLLTPPSISFEMKSNGTECTQYLFLFKGICINGECVHS</sequence>
<proteinExistence type="evidence at transcript level"/>
<keyword evidence="1" id="KW-0732">Signal</keyword>
<dbReference type="AlphaFoldDB" id="V5I0Q9"/>
<protein>
    <submittedName>
        <fullName evidence="2">Putative 8 1 7.9 kDa secreted protein</fullName>
    </submittedName>
</protein>
<feature type="non-terminal residue" evidence="2">
    <location>
        <position position="1"/>
    </location>
</feature>